<organism evidence="1 2">
    <name type="scientific">Micromonospora sicca</name>
    <dbReference type="NCBI Taxonomy" id="2202420"/>
    <lineage>
        <taxon>Bacteria</taxon>
        <taxon>Bacillati</taxon>
        <taxon>Actinomycetota</taxon>
        <taxon>Actinomycetes</taxon>
        <taxon>Micromonosporales</taxon>
        <taxon>Micromonosporaceae</taxon>
        <taxon>Micromonospora</taxon>
    </lineage>
</organism>
<reference evidence="1 2" key="1">
    <citation type="submission" date="2023-12" db="EMBL/GenBank/DDBJ databases">
        <title>Micromonospora sp. nov., isolated from Atacama Desert.</title>
        <authorList>
            <person name="Carro L."/>
            <person name="Golinska P."/>
            <person name="Klenk H.-P."/>
            <person name="Goodfellow M."/>
        </authorList>
    </citation>
    <scope>NUCLEOTIDE SEQUENCE [LARGE SCALE GENOMIC DNA]</scope>
    <source>
        <strain evidence="1 2">4G53</strain>
    </source>
</reference>
<dbReference type="RefSeq" id="WP_322440272.1">
    <property type="nucleotide sequence ID" value="NZ_JAXOTQ010000011.1"/>
</dbReference>
<evidence type="ECO:0000313" key="2">
    <source>
        <dbReference type="Proteomes" id="UP001290101"/>
    </source>
</evidence>
<dbReference type="Proteomes" id="UP001290101">
    <property type="component" value="Unassembled WGS sequence"/>
</dbReference>
<name>A0ABU5JBP6_9ACTN</name>
<evidence type="ECO:0000313" key="1">
    <source>
        <dbReference type="EMBL" id="MDZ5490014.1"/>
    </source>
</evidence>
<protein>
    <submittedName>
        <fullName evidence="1">Uncharacterized protein</fullName>
    </submittedName>
</protein>
<keyword evidence="2" id="KW-1185">Reference proteome</keyword>
<proteinExistence type="predicted"/>
<gene>
    <name evidence="1" type="ORF">U2F25_11145</name>
</gene>
<comment type="caution">
    <text evidence="1">The sequence shown here is derived from an EMBL/GenBank/DDBJ whole genome shotgun (WGS) entry which is preliminary data.</text>
</comment>
<sequence length="57" mass="5761">MPIDSHATGANLRCAMPLAASSPWPATSPTASATCPSGSVCAWYQSPPTRTALSAGR</sequence>
<dbReference type="EMBL" id="JAXOTQ010000011">
    <property type="protein sequence ID" value="MDZ5490014.1"/>
    <property type="molecule type" value="Genomic_DNA"/>
</dbReference>
<accession>A0ABU5JBP6</accession>